<dbReference type="Proteomes" id="UP001060085">
    <property type="component" value="Linkage Group LG04"/>
</dbReference>
<organism evidence="1 2">
    <name type="scientific">Catharanthus roseus</name>
    <name type="common">Madagascar periwinkle</name>
    <name type="synonym">Vinca rosea</name>
    <dbReference type="NCBI Taxonomy" id="4058"/>
    <lineage>
        <taxon>Eukaryota</taxon>
        <taxon>Viridiplantae</taxon>
        <taxon>Streptophyta</taxon>
        <taxon>Embryophyta</taxon>
        <taxon>Tracheophyta</taxon>
        <taxon>Spermatophyta</taxon>
        <taxon>Magnoliopsida</taxon>
        <taxon>eudicotyledons</taxon>
        <taxon>Gunneridae</taxon>
        <taxon>Pentapetalae</taxon>
        <taxon>asterids</taxon>
        <taxon>lamiids</taxon>
        <taxon>Gentianales</taxon>
        <taxon>Apocynaceae</taxon>
        <taxon>Rauvolfioideae</taxon>
        <taxon>Vinceae</taxon>
        <taxon>Catharanthinae</taxon>
        <taxon>Catharanthus</taxon>
    </lineage>
</organism>
<sequence>MKEKESLFEEYERIKEEERSENAKERHCKISYFLDLPLNSLLSEEICLLSNQIDHFLALNSSYVQNFQAKRKKIEGKLHHHHNKTSISFSSNSFPMSIEFTFEELKLFLNSG</sequence>
<name>A0ACC0B5D3_CATRO</name>
<dbReference type="EMBL" id="CM044704">
    <property type="protein sequence ID" value="KAI5667843.1"/>
    <property type="molecule type" value="Genomic_DNA"/>
</dbReference>
<comment type="caution">
    <text evidence="1">The sequence shown here is derived from an EMBL/GenBank/DDBJ whole genome shotgun (WGS) entry which is preliminary data.</text>
</comment>
<evidence type="ECO:0000313" key="1">
    <source>
        <dbReference type="EMBL" id="KAI5667843.1"/>
    </source>
</evidence>
<keyword evidence="2" id="KW-1185">Reference proteome</keyword>
<proteinExistence type="predicted"/>
<gene>
    <name evidence="1" type="ORF">M9H77_17696</name>
</gene>
<reference evidence="2" key="1">
    <citation type="journal article" date="2023" name="Nat. Plants">
        <title>Single-cell RNA sequencing provides a high-resolution roadmap for understanding the multicellular compartmentation of specialized metabolism.</title>
        <authorList>
            <person name="Sun S."/>
            <person name="Shen X."/>
            <person name="Li Y."/>
            <person name="Li Y."/>
            <person name="Wang S."/>
            <person name="Li R."/>
            <person name="Zhang H."/>
            <person name="Shen G."/>
            <person name="Guo B."/>
            <person name="Wei J."/>
            <person name="Xu J."/>
            <person name="St-Pierre B."/>
            <person name="Chen S."/>
            <person name="Sun C."/>
        </authorList>
    </citation>
    <scope>NUCLEOTIDE SEQUENCE [LARGE SCALE GENOMIC DNA]</scope>
</reference>
<accession>A0ACC0B5D3</accession>
<protein>
    <submittedName>
        <fullName evidence="1">Uncharacterized protein</fullName>
    </submittedName>
</protein>
<evidence type="ECO:0000313" key="2">
    <source>
        <dbReference type="Proteomes" id="UP001060085"/>
    </source>
</evidence>